<dbReference type="InterPro" id="IPR035906">
    <property type="entry name" value="MetI-like_sf"/>
</dbReference>
<keyword evidence="10" id="KW-1185">Reference proteome</keyword>
<comment type="caution">
    <text evidence="9">The sequence shown here is derived from an EMBL/GenBank/DDBJ whole genome shotgun (WGS) entry which is preliminary data.</text>
</comment>
<evidence type="ECO:0000256" key="4">
    <source>
        <dbReference type="ARBA" id="ARBA00022692"/>
    </source>
</evidence>
<keyword evidence="3" id="KW-1003">Cell membrane</keyword>
<gene>
    <name evidence="9" type="ORF">VW23_001975</name>
</gene>
<keyword evidence="4 7" id="KW-0812">Transmembrane</keyword>
<reference evidence="9 10" key="1">
    <citation type="journal article" date="2015" name="Genome Announc.">
        <title>Genome Assemblies of Three Soil-Associated Devosia species: D. insulae, D. limi, and D. soli.</title>
        <authorList>
            <person name="Hassan Y.I."/>
            <person name="Lepp D."/>
            <person name="Zhou T."/>
        </authorList>
    </citation>
    <scope>NUCLEOTIDE SEQUENCE [LARGE SCALE GENOMIC DNA]</scope>
    <source>
        <strain evidence="9 10">DS-56</strain>
    </source>
</reference>
<protein>
    <recommendedName>
        <fullName evidence="8">ABC transmembrane type-1 domain-containing protein</fullName>
    </recommendedName>
</protein>
<evidence type="ECO:0000256" key="3">
    <source>
        <dbReference type="ARBA" id="ARBA00022475"/>
    </source>
</evidence>
<feature type="domain" description="ABC transmembrane type-1" evidence="8">
    <location>
        <begin position="76"/>
        <end position="268"/>
    </location>
</feature>
<keyword evidence="6 7" id="KW-0472">Membrane</keyword>
<dbReference type="InterPro" id="IPR050901">
    <property type="entry name" value="BP-dep_ABC_trans_perm"/>
</dbReference>
<evidence type="ECO:0000256" key="5">
    <source>
        <dbReference type="ARBA" id="ARBA00022989"/>
    </source>
</evidence>
<dbReference type="OrthoDB" id="9815445at2"/>
<feature type="transmembrane region" description="Helical" evidence="7">
    <location>
        <begin position="16"/>
        <end position="38"/>
    </location>
</feature>
<accession>A0A1E5XM58</accession>
<evidence type="ECO:0000256" key="1">
    <source>
        <dbReference type="ARBA" id="ARBA00004651"/>
    </source>
</evidence>
<dbReference type="RefSeq" id="WP_069911092.1">
    <property type="nucleotide sequence ID" value="NZ_LAJE02000268.1"/>
</dbReference>
<sequence length="283" mass="30733">MSAPPSTRPLHPGQRVAVGGILVLMTLFAGFPLLWVLLTSLKPNNAILSKDPIFLFQPTLEHWERVLFTSDFLKFYLNSLIIAAATVTIVMVVATLAAYALARYPMRASKDISFFIISQRMMPPVAVVLPIFLIASNIGMLDRLETLIAINVAFNIPLSIWMIRGFIEGTSREIEEAAVMDGASWLGAFWRVTVPQIWPGLLSTALFVYIYTVNEFLFASILSGTNARPVSAAVALFLPTGVRGTLFGEAAVAAILIMLPGIIFAALMQRHLVAGVSLGAVKG</sequence>
<feature type="transmembrane region" description="Helical" evidence="7">
    <location>
        <begin position="216"/>
        <end position="238"/>
    </location>
</feature>
<dbReference type="GO" id="GO:0005886">
    <property type="term" value="C:plasma membrane"/>
    <property type="evidence" value="ECO:0007669"/>
    <property type="project" value="UniProtKB-SubCell"/>
</dbReference>
<evidence type="ECO:0000256" key="2">
    <source>
        <dbReference type="ARBA" id="ARBA00022448"/>
    </source>
</evidence>
<keyword evidence="2 7" id="KW-0813">Transport</keyword>
<comment type="subcellular location">
    <subcellularLocation>
        <location evidence="1 7">Cell membrane</location>
        <topology evidence="1 7">Multi-pass membrane protein</topology>
    </subcellularLocation>
</comment>
<name>A0A1E5XM58_9HYPH</name>
<keyword evidence="5 7" id="KW-1133">Transmembrane helix</keyword>
<comment type="similarity">
    <text evidence="7">Belongs to the binding-protein-dependent transport system permease family.</text>
</comment>
<feature type="transmembrane region" description="Helical" evidence="7">
    <location>
        <begin position="122"/>
        <end position="141"/>
    </location>
</feature>
<feature type="transmembrane region" description="Helical" evidence="7">
    <location>
        <begin position="75"/>
        <end position="101"/>
    </location>
</feature>
<dbReference type="Pfam" id="PF00528">
    <property type="entry name" value="BPD_transp_1"/>
    <property type="match status" value="1"/>
</dbReference>
<feature type="transmembrane region" description="Helical" evidence="7">
    <location>
        <begin position="250"/>
        <end position="268"/>
    </location>
</feature>
<evidence type="ECO:0000256" key="6">
    <source>
        <dbReference type="ARBA" id="ARBA00023136"/>
    </source>
</evidence>
<dbReference type="AlphaFoldDB" id="A0A1E5XM58"/>
<evidence type="ECO:0000313" key="10">
    <source>
        <dbReference type="Proteomes" id="UP000095463"/>
    </source>
</evidence>
<feature type="transmembrane region" description="Helical" evidence="7">
    <location>
        <begin position="147"/>
        <end position="167"/>
    </location>
</feature>
<dbReference type="PANTHER" id="PTHR32243:SF52">
    <property type="entry name" value="ABC TRANSPORTER PERMEASE PROTEIN"/>
    <property type="match status" value="1"/>
</dbReference>
<feature type="transmembrane region" description="Helical" evidence="7">
    <location>
        <begin position="188"/>
        <end position="210"/>
    </location>
</feature>
<dbReference type="InterPro" id="IPR000515">
    <property type="entry name" value="MetI-like"/>
</dbReference>
<dbReference type="Gene3D" id="1.10.3720.10">
    <property type="entry name" value="MetI-like"/>
    <property type="match status" value="1"/>
</dbReference>
<proteinExistence type="inferred from homology"/>
<dbReference type="SUPFAM" id="SSF161098">
    <property type="entry name" value="MetI-like"/>
    <property type="match status" value="1"/>
</dbReference>
<dbReference type="GO" id="GO:0055085">
    <property type="term" value="P:transmembrane transport"/>
    <property type="evidence" value="ECO:0007669"/>
    <property type="project" value="InterPro"/>
</dbReference>
<evidence type="ECO:0000259" key="8">
    <source>
        <dbReference type="PROSITE" id="PS50928"/>
    </source>
</evidence>
<evidence type="ECO:0000256" key="7">
    <source>
        <dbReference type="RuleBase" id="RU363032"/>
    </source>
</evidence>
<dbReference type="CDD" id="cd06261">
    <property type="entry name" value="TM_PBP2"/>
    <property type="match status" value="1"/>
</dbReference>
<dbReference type="EMBL" id="LAJE02000268">
    <property type="protein sequence ID" value="OEO29681.1"/>
    <property type="molecule type" value="Genomic_DNA"/>
</dbReference>
<organism evidence="9 10">
    <name type="scientific">Devosia insulae DS-56</name>
    <dbReference type="NCBI Taxonomy" id="1116389"/>
    <lineage>
        <taxon>Bacteria</taxon>
        <taxon>Pseudomonadati</taxon>
        <taxon>Pseudomonadota</taxon>
        <taxon>Alphaproteobacteria</taxon>
        <taxon>Hyphomicrobiales</taxon>
        <taxon>Devosiaceae</taxon>
        <taxon>Devosia</taxon>
    </lineage>
</organism>
<dbReference type="PROSITE" id="PS50928">
    <property type="entry name" value="ABC_TM1"/>
    <property type="match status" value="1"/>
</dbReference>
<dbReference type="PANTHER" id="PTHR32243">
    <property type="entry name" value="MALTOSE TRANSPORT SYSTEM PERMEASE-RELATED"/>
    <property type="match status" value="1"/>
</dbReference>
<dbReference type="Proteomes" id="UP000095463">
    <property type="component" value="Unassembled WGS sequence"/>
</dbReference>
<evidence type="ECO:0000313" key="9">
    <source>
        <dbReference type="EMBL" id="OEO29681.1"/>
    </source>
</evidence>